<accession>A0A0F9FTL0</accession>
<organism evidence="4">
    <name type="scientific">marine sediment metagenome</name>
    <dbReference type="NCBI Taxonomy" id="412755"/>
    <lineage>
        <taxon>unclassified sequences</taxon>
        <taxon>metagenomes</taxon>
        <taxon>ecological metagenomes</taxon>
    </lineage>
</organism>
<dbReference type="InterPro" id="IPR002525">
    <property type="entry name" value="Transp_IS110-like_N"/>
</dbReference>
<evidence type="ECO:0000259" key="3">
    <source>
        <dbReference type="Pfam" id="PF02371"/>
    </source>
</evidence>
<dbReference type="NCBIfam" id="NF033542">
    <property type="entry name" value="transpos_IS110"/>
    <property type="match status" value="1"/>
</dbReference>
<dbReference type="GO" id="GO:0003677">
    <property type="term" value="F:DNA binding"/>
    <property type="evidence" value="ECO:0007669"/>
    <property type="project" value="InterPro"/>
</dbReference>
<evidence type="ECO:0000256" key="1">
    <source>
        <dbReference type="SAM" id="Coils"/>
    </source>
</evidence>
<keyword evidence="1" id="KW-0175">Coiled coil</keyword>
<gene>
    <name evidence="4" type="ORF">LCGC14_2202660</name>
</gene>
<feature type="coiled-coil region" evidence="1">
    <location>
        <begin position="161"/>
        <end position="195"/>
    </location>
</feature>
<protein>
    <submittedName>
        <fullName evidence="4">Uncharacterized protein</fullName>
    </submittedName>
</protein>
<dbReference type="PANTHER" id="PTHR33055">
    <property type="entry name" value="TRANSPOSASE FOR INSERTION SEQUENCE ELEMENT IS1111A"/>
    <property type="match status" value="1"/>
</dbReference>
<dbReference type="Pfam" id="PF02371">
    <property type="entry name" value="Transposase_20"/>
    <property type="match status" value="1"/>
</dbReference>
<dbReference type="GO" id="GO:0004803">
    <property type="term" value="F:transposase activity"/>
    <property type="evidence" value="ECO:0007669"/>
    <property type="project" value="InterPro"/>
</dbReference>
<feature type="domain" description="Transposase IS116/IS110/IS902 C-terminal" evidence="3">
    <location>
        <begin position="197"/>
        <end position="279"/>
    </location>
</feature>
<sequence>MTKRVTNIFVGVDVSKDHLDVYLLPSKKHMRIKNNSDGLNYLLRRLKKLHVSRIVCEASGGYESLLVSTMSQAEHAIWRIDPKRIKAFIASEGVKAKTDSIDAAMIALFAQQKQLAEYTRIKPQKIDDEKLKAIVKRKETLTRIAAQEKTRLKHPQQSFCRQEIKDHITFIAQQIKILEQEIGKKITNNENWQQKSKIITSIPGIGETTTASLIAHIPELGTIGNKQVAALAGLVPYTCQSGNQTKQSRIREGRSAPRKALYMAALSAIQYNHDMKIFYNRLVKLGKKKKVALVAVMRKLIILVNVLICENRVWKELNV</sequence>
<dbReference type="GO" id="GO:0006313">
    <property type="term" value="P:DNA transposition"/>
    <property type="evidence" value="ECO:0007669"/>
    <property type="project" value="InterPro"/>
</dbReference>
<name>A0A0F9FTL0_9ZZZZ</name>
<evidence type="ECO:0000313" key="4">
    <source>
        <dbReference type="EMBL" id="KKL60705.1"/>
    </source>
</evidence>
<feature type="domain" description="Transposase IS110-like N-terminal" evidence="2">
    <location>
        <begin position="10"/>
        <end position="153"/>
    </location>
</feature>
<dbReference type="InterPro" id="IPR047650">
    <property type="entry name" value="Transpos_IS110"/>
</dbReference>
<dbReference type="PANTHER" id="PTHR33055:SF13">
    <property type="entry name" value="TRANSPOSASE"/>
    <property type="match status" value="1"/>
</dbReference>
<proteinExistence type="predicted"/>
<dbReference type="AlphaFoldDB" id="A0A0F9FTL0"/>
<reference evidence="4" key="1">
    <citation type="journal article" date="2015" name="Nature">
        <title>Complex archaea that bridge the gap between prokaryotes and eukaryotes.</title>
        <authorList>
            <person name="Spang A."/>
            <person name="Saw J.H."/>
            <person name="Jorgensen S.L."/>
            <person name="Zaremba-Niedzwiedzka K."/>
            <person name="Martijn J."/>
            <person name="Lind A.E."/>
            <person name="van Eijk R."/>
            <person name="Schleper C."/>
            <person name="Guy L."/>
            <person name="Ettema T.J."/>
        </authorList>
    </citation>
    <scope>NUCLEOTIDE SEQUENCE</scope>
</reference>
<dbReference type="Pfam" id="PF01548">
    <property type="entry name" value="DEDD_Tnp_IS110"/>
    <property type="match status" value="1"/>
</dbReference>
<dbReference type="InterPro" id="IPR003346">
    <property type="entry name" value="Transposase_20"/>
</dbReference>
<dbReference type="EMBL" id="LAZR01029059">
    <property type="protein sequence ID" value="KKL60705.1"/>
    <property type="molecule type" value="Genomic_DNA"/>
</dbReference>
<comment type="caution">
    <text evidence="4">The sequence shown here is derived from an EMBL/GenBank/DDBJ whole genome shotgun (WGS) entry which is preliminary data.</text>
</comment>
<evidence type="ECO:0000259" key="2">
    <source>
        <dbReference type="Pfam" id="PF01548"/>
    </source>
</evidence>